<dbReference type="InterPro" id="IPR001789">
    <property type="entry name" value="Sig_transdc_resp-reg_receiver"/>
</dbReference>
<gene>
    <name evidence="3" type="ORF">AAIA72_10550</name>
</gene>
<organism evidence="3">
    <name type="scientific">Thermohahella caldifontis</name>
    <dbReference type="NCBI Taxonomy" id="3142973"/>
    <lineage>
        <taxon>Bacteria</taxon>
        <taxon>Pseudomonadati</taxon>
        <taxon>Pseudomonadota</taxon>
        <taxon>Gammaproteobacteria</taxon>
        <taxon>Oceanospirillales</taxon>
        <taxon>Hahellaceae</taxon>
        <taxon>Thermohahella</taxon>
    </lineage>
</organism>
<dbReference type="InterPro" id="IPR011006">
    <property type="entry name" value="CheY-like_superfamily"/>
</dbReference>
<dbReference type="AlphaFoldDB" id="A0AB39USH2"/>
<feature type="domain" description="Response regulatory" evidence="2">
    <location>
        <begin position="1"/>
        <end position="117"/>
    </location>
</feature>
<reference evidence="3" key="1">
    <citation type="submission" date="2024-05" db="EMBL/GenBank/DDBJ databases">
        <title>Genome sequencing of novel strain.</title>
        <authorList>
            <person name="Ganbat D."/>
            <person name="Ganbat S."/>
            <person name="Lee S.-J."/>
        </authorList>
    </citation>
    <scope>NUCLEOTIDE SEQUENCE</scope>
    <source>
        <strain evidence="3">SMD15-11</strain>
    </source>
</reference>
<evidence type="ECO:0000259" key="2">
    <source>
        <dbReference type="PROSITE" id="PS50110"/>
    </source>
</evidence>
<dbReference type="SUPFAM" id="SSF52172">
    <property type="entry name" value="CheY-like"/>
    <property type="match status" value="1"/>
</dbReference>
<dbReference type="PROSITE" id="PS50110">
    <property type="entry name" value="RESPONSE_REGULATORY"/>
    <property type="match status" value="1"/>
</dbReference>
<accession>A0AB39USH2</accession>
<comment type="caution">
    <text evidence="1">Lacks conserved residue(s) required for the propagation of feature annotation.</text>
</comment>
<protein>
    <recommendedName>
        <fullName evidence="2">Response regulatory domain-containing protein</fullName>
    </recommendedName>
</protein>
<dbReference type="GO" id="GO:0000160">
    <property type="term" value="P:phosphorelay signal transduction system"/>
    <property type="evidence" value="ECO:0007669"/>
    <property type="project" value="InterPro"/>
</dbReference>
<name>A0AB39USH2_9GAMM</name>
<dbReference type="RefSeq" id="WP_369600282.1">
    <property type="nucleotide sequence ID" value="NZ_CP154858.1"/>
</dbReference>
<proteinExistence type="predicted"/>
<sequence length="205" mass="22673">MALHRLIVVDTTATEALMAHLAGQFEVSLVGPDAIRAITNPEAYRLILVGPAVSADNSLDILSTIKHDPALAGIPVVLVSADDDIDHKVSAFDQGAEDYLCIDTPRDEFLARLNRAIMHRIANEQMQKQLQMAQEVAMVAMTDTSDLGINMHFLLDANRCNDFNELGLRLLQATRQYGLKCSLQIRGRFEEKNLESNGMPKDLET</sequence>
<dbReference type="KEGG" id="tcd:AAIA72_10550"/>
<dbReference type="EMBL" id="CP154858">
    <property type="protein sequence ID" value="XDT71244.1"/>
    <property type="molecule type" value="Genomic_DNA"/>
</dbReference>
<dbReference type="Gene3D" id="3.40.50.2300">
    <property type="match status" value="1"/>
</dbReference>
<evidence type="ECO:0000313" key="3">
    <source>
        <dbReference type="EMBL" id="XDT71244.1"/>
    </source>
</evidence>
<evidence type="ECO:0000256" key="1">
    <source>
        <dbReference type="PROSITE-ProRule" id="PRU00169"/>
    </source>
</evidence>